<keyword evidence="1" id="KW-0812">Transmembrane</keyword>
<keyword evidence="1" id="KW-1133">Transmembrane helix</keyword>
<evidence type="ECO:0000313" key="2">
    <source>
        <dbReference type="EMBL" id="PYI56155.1"/>
    </source>
</evidence>
<keyword evidence="1" id="KW-0472">Membrane</keyword>
<accession>A0A2V5K9F7</accession>
<keyword evidence="3" id="KW-1185">Reference proteome</keyword>
<gene>
    <name evidence="2" type="ORF">DLM86_03970</name>
</gene>
<evidence type="ECO:0000256" key="1">
    <source>
        <dbReference type="SAM" id="Phobius"/>
    </source>
</evidence>
<comment type="caution">
    <text evidence="2">The sequence shown here is derived from an EMBL/GenBank/DDBJ whole genome shotgun (WGS) entry which is preliminary data.</text>
</comment>
<proteinExistence type="predicted"/>
<feature type="transmembrane region" description="Helical" evidence="1">
    <location>
        <begin position="55"/>
        <end position="79"/>
    </location>
</feature>
<feature type="transmembrane region" description="Helical" evidence="1">
    <location>
        <begin position="85"/>
        <end position="105"/>
    </location>
</feature>
<protein>
    <submittedName>
        <fullName evidence="2">Uncharacterized protein</fullName>
    </submittedName>
</protein>
<dbReference type="EMBL" id="QJVJ01000002">
    <property type="protein sequence ID" value="PYI56155.1"/>
    <property type="molecule type" value="Genomic_DNA"/>
</dbReference>
<sequence>MTMTIIASIVRCLLPNAFLPTIARKVWYNIGANHFPTNVPNERRGIRTSMRTNKLLVLAVLELVIALAFAAATAVVLLYERDDVWLQAVLVLGGLAGLLNGAYLLKQRNAARRAPRRRPDPAAKRKR</sequence>
<evidence type="ECO:0000313" key="3">
    <source>
        <dbReference type="Proteomes" id="UP000247476"/>
    </source>
</evidence>
<dbReference type="AlphaFoldDB" id="A0A2V5K9F7"/>
<name>A0A2V5K9F7_9BACL</name>
<dbReference type="Proteomes" id="UP000247476">
    <property type="component" value="Unassembled WGS sequence"/>
</dbReference>
<reference evidence="2 3" key="1">
    <citation type="submission" date="2018-05" db="EMBL/GenBank/DDBJ databases">
        <title>Paenibacillus flagellatus sp. nov., isolated from selenium mineral soil.</title>
        <authorList>
            <person name="Dai X."/>
        </authorList>
    </citation>
    <scope>NUCLEOTIDE SEQUENCE [LARGE SCALE GENOMIC DNA]</scope>
    <source>
        <strain evidence="2 3">DXL2</strain>
    </source>
</reference>
<organism evidence="2 3">
    <name type="scientific">Paenibacillus flagellatus</name>
    <dbReference type="NCBI Taxonomy" id="2211139"/>
    <lineage>
        <taxon>Bacteria</taxon>
        <taxon>Bacillati</taxon>
        <taxon>Bacillota</taxon>
        <taxon>Bacilli</taxon>
        <taxon>Bacillales</taxon>
        <taxon>Paenibacillaceae</taxon>
        <taxon>Paenibacillus</taxon>
    </lineage>
</organism>